<organism evidence="1 2">
    <name type="scientific">Vairimorpha ceranae</name>
    <dbReference type="NCBI Taxonomy" id="40302"/>
    <lineage>
        <taxon>Eukaryota</taxon>
        <taxon>Fungi</taxon>
        <taxon>Fungi incertae sedis</taxon>
        <taxon>Microsporidia</taxon>
        <taxon>Nosematidae</taxon>
        <taxon>Vairimorpha</taxon>
    </lineage>
</organism>
<dbReference type="RefSeq" id="XP_024330093.1">
    <property type="nucleotide sequence ID" value="XM_024476422.1"/>
</dbReference>
<keyword evidence="2" id="KW-1185">Reference proteome</keyword>
<accession>A0A0F9W9Q3</accession>
<evidence type="ECO:0000313" key="2">
    <source>
        <dbReference type="Proteomes" id="UP000034350"/>
    </source>
</evidence>
<proteinExistence type="predicted"/>
<name>A0A0F9W9Q3_9MICR</name>
<dbReference type="GeneID" id="36321375"/>
<gene>
    <name evidence="1" type="ORF">AAJ76_800006551</name>
</gene>
<sequence length="95" mass="11127">MPKLYRGIIEIASKEDIETSVLNELSIEELNIFLKSLEGYNKELESSLIKINDQVFLKKNSMKFVLKRLWVSLDEKDKKNLAIFFKDVDEYIIGI</sequence>
<dbReference type="VEuPathDB" id="MicrosporidiaDB:AAJ76_800006551"/>
<dbReference type="EMBL" id="JPQZ01000080">
    <property type="protein sequence ID" value="KKO74351.1"/>
    <property type="molecule type" value="Genomic_DNA"/>
</dbReference>
<comment type="caution">
    <text evidence="1">The sequence shown here is derived from an EMBL/GenBank/DDBJ whole genome shotgun (WGS) entry which is preliminary data.</text>
</comment>
<dbReference type="VEuPathDB" id="MicrosporidiaDB:G9O61_00g012760"/>
<protein>
    <submittedName>
        <fullName evidence="1">Uncharacterized protein</fullName>
    </submittedName>
</protein>
<dbReference type="Proteomes" id="UP000034350">
    <property type="component" value="Unassembled WGS sequence"/>
</dbReference>
<reference evidence="1 2" key="1">
    <citation type="journal article" date="2015" name="Environ. Microbiol.">
        <title>Genome analyses suggest the presence of polyploidy and recent human-driven expansions in eight global populations of the honeybee pathogen Nosema ceranae.</title>
        <authorList>
            <person name="Pelin A."/>
            <person name="Selman M."/>
            <person name="Aris-Brosou S."/>
            <person name="Farinelli L."/>
            <person name="Corradi N."/>
        </authorList>
    </citation>
    <scope>NUCLEOTIDE SEQUENCE [LARGE SCALE GENOMIC DNA]</scope>
    <source>
        <strain evidence="1 2">PA08 1199</strain>
    </source>
</reference>
<dbReference type="AlphaFoldDB" id="A0A0F9W9Q3"/>
<evidence type="ECO:0000313" key="1">
    <source>
        <dbReference type="EMBL" id="KKO74351.1"/>
    </source>
</evidence>